<gene>
    <name evidence="2" type="ORF">IPP58_03680</name>
</gene>
<evidence type="ECO:0000256" key="1">
    <source>
        <dbReference type="SAM" id="Phobius"/>
    </source>
</evidence>
<evidence type="ECO:0000313" key="3">
    <source>
        <dbReference type="Proteomes" id="UP000886657"/>
    </source>
</evidence>
<dbReference type="EMBL" id="JADKIO010000005">
    <property type="protein sequence ID" value="MBK9795585.1"/>
    <property type="molecule type" value="Genomic_DNA"/>
</dbReference>
<sequence>MKADPSTASWLTHATACLGLTLGGLGLWLGLAEGAVTLWGFGGACLLQIPPALSLGARIREGLGNSGLERERLTLKAVSLGQRFLAMAMAMAAISALLGERSPGPGVMILGGALAALAALAALWFAKRALSGLHPTLALDAARTRTLLELAALLLLGSLLGRWFPWADAVLGLGMALWLFLAGLSLAKASTLQAAACGGCGGGCH</sequence>
<dbReference type="AlphaFoldDB" id="A0A9D7SF63"/>
<organism evidence="2 3">
    <name type="scientific">Candidatus Geothrix skivensis</name>
    <dbReference type="NCBI Taxonomy" id="2954439"/>
    <lineage>
        <taxon>Bacteria</taxon>
        <taxon>Pseudomonadati</taxon>
        <taxon>Acidobacteriota</taxon>
        <taxon>Holophagae</taxon>
        <taxon>Holophagales</taxon>
        <taxon>Holophagaceae</taxon>
        <taxon>Geothrix</taxon>
    </lineage>
</organism>
<dbReference type="GO" id="GO:0008324">
    <property type="term" value="F:monoatomic cation transmembrane transporter activity"/>
    <property type="evidence" value="ECO:0007669"/>
    <property type="project" value="InterPro"/>
</dbReference>
<dbReference type="GO" id="GO:0016020">
    <property type="term" value="C:membrane"/>
    <property type="evidence" value="ECO:0007669"/>
    <property type="project" value="UniProtKB-SubCell"/>
</dbReference>
<name>A0A9D7SF63_9BACT</name>
<feature type="transmembrane region" description="Helical" evidence="1">
    <location>
        <begin position="170"/>
        <end position="187"/>
    </location>
</feature>
<feature type="transmembrane region" description="Helical" evidence="1">
    <location>
        <begin position="147"/>
        <end position="164"/>
    </location>
</feature>
<evidence type="ECO:0000313" key="2">
    <source>
        <dbReference type="EMBL" id="MBK9795585.1"/>
    </source>
</evidence>
<accession>A0A9D7SF63</accession>
<reference evidence="2" key="1">
    <citation type="submission" date="2020-10" db="EMBL/GenBank/DDBJ databases">
        <title>Connecting structure to function with the recovery of over 1000 high-quality activated sludge metagenome-assembled genomes encoding full-length rRNA genes using long-read sequencing.</title>
        <authorList>
            <person name="Singleton C.M."/>
            <person name="Petriglieri F."/>
            <person name="Kristensen J.M."/>
            <person name="Kirkegaard R.H."/>
            <person name="Michaelsen T.Y."/>
            <person name="Andersen M.H."/>
            <person name="Karst S.M."/>
            <person name="Dueholm M.S."/>
            <person name="Nielsen P.H."/>
            <person name="Albertsen M."/>
        </authorList>
    </citation>
    <scope>NUCLEOTIDE SEQUENCE</scope>
    <source>
        <strain evidence="2">Skiv_18-Q3-R9-52_MAXAC.067</strain>
    </source>
</reference>
<feature type="transmembrane region" description="Helical" evidence="1">
    <location>
        <begin position="12"/>
        <end position="31"/>
    </location>
</feature>
<dbReference type="Proteomes" id="UP000886657">
    <property type="component" value="Unassembled WGS sequence"/>
</dbReference>
<comment type="caution">
    <text evidence="2">The sequence shown here is derived from an EMBL/GenBank/DDBJ whole genome shotgun (WGS) entry which is preliminary data.</text>
</comment>
<keyword evidence="1" id="KW-1133">Transmembrane helix</keyword>
<protein>
    <submittedName>
        <fullName evidence="2">Cation transporter</fullName>
    </submittedName>
</protein>
<keyword evidence="1" id="KW-0472">Membrane</keyword>
<feature type="transmembrane region" description="Helical" evidence="1">
    <location>
        <begin position="37"/>
        <end position="59"/>
    </location>
</feature>
<proteinExistence type="predicted"/>
<feature type="transmembrane region" description="Helical" evidence="1">
    <location>
        <begin position="105"/>
        <end position="126"/>
    </location>
</feature>
<keyword evidence="1" id="KW-0812">Transmembrane</keyword>
<feature type="transmembrane region" description="Helical" evidence="1">
    <location>
        <begin position="80"/>
        <end position="99"/>
    </location>
</feature>